<dbReference type="InterPro" id="IPR001444">
    <property type="entry name" value="Flag_bb_rod_N"/>
</dbReference>
<evidence type="ECO:0000256" key="1">
    <source>
        <dbReference type="ARBA" id="ARBA00004117"/>
    </source>
</evidence>
<gene>
    <name evidence="4" type="ORF">GR170_19795</name>
</gene>
<keyword evidence="5" id="KW-1185">Reference proteome</keyword>
<dbReference type="Pfam" id="PF00460">
    <property type="entry name" value="Flg_bb_rod"/>
    <property type="match status" value="1"/>
</dbReference>
<dbReference type="Proteomes" id="UP000477911">
    <property type="component" value="Unassembled WGS sequence"/>
</dbReference>
<reference evidence="4 5" key="1">
    <citation type="submission" date="2019-12" db="EMBL/GenBank/DDBJ databases">
        <authorList>
            <person name="Li M."/>
        </authorList>
    </citation>
    <scope>NUCLEOTIDE SEQUENCE [LARGE SCALE GENOMIC DNA]</scope>
    <source>
        <strain evidence="4 5">GBMRC 2024</strain>
    </source>
</reference>
<dbReference type="RefSeq" id="WP_160896207.1">
    <property type="nucleotide sequence ID" value="NZ_WUMU01000023.1"/>
</dbReference>
<evidence type="ECO:0000256" key="2">
    <source>
        <dbReference type="SAM" id="MobiDB-lite"/>
    </source>
</evidence>
<dbReference type="EMBL" id="WUMU01000023">
    <property type="protein sequence ID" value="MXN20084.1"/>
    <property type="molecule type" value="Genomic_DNA"/>
</dbReference>
<name>A0A6L7G746_9RHOB</name>
<evidence type="ECO:0000313" key="5">
    <source>
        <dbReference type="Proteomes" id="UP000477911"/>
    </source>
</evidence>
<dbReference type="NCBIfam" id="NF009270">
    <property type="entry name" value="PRK12627.1"/>
    <property type="match status" value="1"/>
</dbReference>
<organism evidence="4 5">
    <name type="scientific">Pseudooceanicola albus</name>
    <dbReference type="NCBI Taxonomy" id="2692189"/>
    <lineage>
        <taxon>Bacteria</taxon>
        <taxon>Pseudomonadati</taxon>
        <taxon>Pseudomonadota</taxon>
        <taxon>Alphaproteobacteria</taxon>
        <taxon>Rhodobacterales</taxon>
        <taxon>Paracoccaceae</taxon>
        <taxon>Pseudooceanicola</taxon>
    </lineage>
</organism>
<evidence type="ECO:0000313" key="4">
    <source>
        <dbReference type="EMBL" id="MXN20084.1"/>
    </source>
</evidence>
<proteinExistence type="predicted"/>
<comment type="caution">
    <text evidence="4">The sequence shown here is derived from an EMBL/GenBank/DDBJ whole genome shotgun (WGS) entry which is preliminary data.</text>
</comment>
<protein>
    <submittedName>
        <fullName evidence="4">FlgB family protein</fullName>
    </submittedName>
</protein>
<comment type="subcellular location">
    <subcellularLocation>
        <location evidence="1">Bacterial flagellum basal body</location>
    </subcellularLocation>
</comment>
<dbReference type="AlphaFoldDB" id="A0A6L7G746"/>
<sequence>MFETLQIFRMSAAMARHASFRETVIAENVANADTPGFKARDTLSFTEALSGTGQQEGLRATRAKHLNGFDPRATLVSEEKDNPWTSPNGNSVSLEQQALKSIQSKQQHDRALAIYRSAMTLMRSAIGRR</sequence>
<feature type="region of interest" description="Disordered" evidence="2">
    <location>
        <begin position="69"/>
        <end position="105"/>
    </location>
</feature>
<feature type="domain" description="Flagellar basal body rod protein N-terminal" evidence="3">
    <location>
        <begin position="24"/>
        <end position="38"/>
    </location>
</feature>
<feature type="compositionally biased region" description="Polar residues" evidence="2">
    <location>
        <begin position="83"/>
        <end position="105"/>
    </location>
</feature>
<dbReference type="GO" id="GO:0009425">
    <property type="term" value="C:bacterial-type flagellum basal body"/>
    <property type="evidence" value="ECO:0007669"/>
    <property type="project" value="UniProtKB-SubCell"/>
</dbReference>
<accession>A0A6L7G746</accession>
<evidence type="ECO:0000259" key="3">
    <source>
        <dbReference type="Pfam" id="PF00460"/>
    </source>
</evidence>